<dbReference type="AlphaFoldDB" id="A0A0W0FVC8"/>
<evidence type="ECO:0000313" key="4">
    <source>
        <dbReference type="EMBL" id="QVT77561.1"/>
    </source>
</evidence>
<dbReference type="EMBL" id="MW659380">
    <property type="protein sequence ID" value="QVT77561.1"/>
    <property type="molecule type" value="Genomic_DNA"/>
</dbReference>
<reference evidence="4" key="3">
    <citation type="submission" date="2021-02" db="EMBL/GenBank/DDBJ databases">
        <authorList>
            <person name="de Vasconcelos A.A."/>
            <person name="Jose J."/>
            <person name="Tokimatu P.M."/>
            <person name="Camargo A.P."/>
            <person name="Teixeira P.J.P.L."/>
            <person name="Thomazzella D.P.T."/>
            <person name="Prado P.F.V."/>
            <person name="Fiorin G.L."/>
            <person name="Carazzolle M.F."/>
            <person name="Pereira G.A.G."/>
            <person name="Baroni R.M."/>
        </authorList>
    </citation>
    <scope>NUCLEOTIDE SEQUENCE</scope>
    <source>
        <strain evidence="4">D2-1</strain>
        <strain evidence="5">ERI008</strain>
    </source>
</reference>
<dbReference type="PANTHER" id="PTHR10334">
    <property type="entry name" value="CYSTEINE-RICH SECRETORY PROTEIN-RELATED"/>
    <property type="match status" value="1"/>
</dbReference>
<dbReference type="Pfam" id="PF00188">
    <property type="entry name" value="CAP"/>
    <property type="match status" value="1"/>
</dbReference>
<dbReference type="InterPro" id="IPR001283">
    <property type="entry name" value="CRISP-related"/>
</dbReference>
<dbReference type="InterPro" id="IPR014044">
    <property type="entry name" value="CAP_dom"/>
</dbReference>
<evidence type="ECO:0000256" key="1">
    <source>
        <dbReference type="SAM" id="SignalP"/>
    </source>
</evidence>
<reference evidence="3 6" key="1">
    <citation type="submission" date="2015-12" db="EMBL/GenBank/DDBJ databases">
        <title>Draft genome sequence of Moniliophthora roreri, the causal agent of frosty pod rot of cacao.</title>
        <authorList>
            <person name="Aime M.C."/>
            <person name="Diaz-Valderrama J.R."/>
            <person name="Kijpornyongpan T."/>
            <person name="Phillips-Mora W."/>
        </authorList>
    </citation>
    <scope>NUCLEOTIDE SEQUENCE [LARGE SCALE GENOMIC DNA]</scope>
    <source>
        <strain evidence="3 6">MCA 2952</strain>
    </source>
</reference>
<proteinExistence type="predicted"/>
<feature type="signal peptide" evidence="1">
    <location>
        <begin position="1"/>
        <end position="21"/>
    </location>
</feature>
<evidence type="ECO:0000313" key="6">
    <source>
        <dbReference type="Proteomes" id="UP000054988"/>
    </source>
</evidence>
<feature type="domain" description="SCP" evidence="2">
    <location>
        <begin position="37"/>
        <end position="161"/>
    </location>
</feature>
<accession>A0A0W0FVC8</accession>
<dbReference type="InterPro" id="IPR035940">
    <property type="entry name" value="CAP_sf"/>
</dbReference>
<dbReference type="EMBL" id="LATX01001592">
    <property type="protein sequence ID" value="KTB40284.1"/>
    <property type="molecule type" value="Genomic_DNA"/>
</dbReference>
<reference evidence="4" key="2">
    <citation type="journal article" date="2021" name="BMC Ecol Evol">
        <title>Adaptive evolution of Moniliophthora PR-1 proteins towards its pathogenic lifestyle.</title>
        <authorList>
            <person name="Vasconcelos A.A."/>
            <person name="Jose J."/>
            <person name="Tokimatu P.M."/>
            <person name="Camargo A.P."/>
            <person name="Teixeira P.J.P.L."/>
            <person name="Thomazella D.P.T."/>
            <person name="do Prado P.F.V."/>
            <person name="Fiorin G.L."/>
            <person name="Costa J.L."/>
            <person name="Figueira A."/>
            <person name="Carazzolle M.F."/>
            <person name="Pereira G.A.G."/>
            <person name="Baroni R.M."/>
        </authorList>
    </citation>
    <scope>NUCLEOTIDE SEQUENCE</scope>
    <source>
        <strain evidence="4">D2-1</strain>
        <strain evidence="5">ERI008</strain>
    </source>
</reference>
<name>A0A0W0FVC8_MONRR</name>
<dbReference type="SUPFAM" id="SSF55797">
    <property type="entry name" value="PR-1-like"/>
    <property type="match status" value="1"/>
</dbReference>
<dbReference type="Gene3D" id="3.40.33.10">
    <property type="entry name" value="CAP"/>
    <property type="match status" value="1"/>
</dbReference>
<evidence type="ECO:0000313" key="5">
    <source>
        <dbReference type="EMBL" id="QVT77571.1"/>
    </source>
</evidence>
<evidence type="ECO:0000313" key="3">
    <source>
        <dbReference type="EMBL" id="KTB40284.1"/>
    </source>
</evidence>
<sequence>MQFKSLLAFFSLSQVLSLASAAPPPELKARVDGTGDEFIQEWLKLHNDERNSYNAAPLSWNGDLAYAAQQWAEQCTENPPPADSRNYGFNIGMYTKQQAFDAWKQTKSSYPGDASRPWQQIVWKSTTDLGCGEATCVLEGDMLYTMNACFYNPGYDGNYFANVEAQVRVPLLAFRSGY</sequence>
<gene>
    <name evidence="3" type="ORF">WG66_7136</name>
</gene>
<feature type="chain" id="PRO_5041862751" evidence="1">
    <location>
        <begin position="22"/>
        <end position="178"/>
    </location>
</feature>
<dbReference type="Proteomes" id="UP000054988">
    <property type="component" value="Unassembled WGS sequence"/>
</dbReference>
<keyword evidence="1" id="KW-0732">Signal</keyword>
<dbReference type="EMBL" id="MW659390">
    <property type="protein sequence ID" value="QVT77571.1"/>
    <property type="molecule type" value="Genomic_DNA"/>
</dbReference>
<evidence type="ECO:0000259" key="2">
    <source>
        <dbReference type="SMART" id="SM00198"/>
    </source>
</evidence>
<protein>
    <submittedName>
        <fullName evidence="4">Pathogenesis-related protein 1</fullName>
    </submittedName>
    <submittedName>
        <fullName evidence="3">Putative PR-1 protein</fullName>
    </submittedName>
</protein>
<dbReference type="SMART" id="SM00198">
    <property type="entry name" value="SCP"/>
    <property type="match status" value="1"/>
</dbReference>
<organism evidence="3 6">
    <name type="scientific">Moniliophthora roreri</name>
    <name type="common">Frosty pod rot fungus</name>
    <name type="synonym">Monilia roreri</name>
    <dbReference type="NCBI Taxonomy" id="221103"/>
    <lineage>
        <taxon>Eukaryota</taxon>
        <taxon>Fungi</taxon>
        <taxon>Dikarya</taxon>
        <taxon>Basidiomycota</taxon>
        <taxon>Agaricomycotina</taxon>
        <taxon>Agaricomycetes</taxon>
        <taxon>Agaricomycetidae</taxon>
        <taxon>Agaricales</taxon>
        <taxon>Marasmiineae</taxon>
        <taxon>Marasmiaceae</taxon>
        <taxon>Moniliophthora</taxon>
    </lineage>
</organism>